<name>A0A371PAC5_9ACTN</name>
<dbReference type="PROSITE" id="PS00455">
    <property type="entry name" value="AMP_BINDING"/>
    <property type="match status" value="1"/>
</dbReference>
<dbReference type="PANTHER" id="PTHR43201:SF5">
    <property type="entry name" value="MEDIUM-CHAIN ACYL-COA LIGASE ACSF2, MITOCHONDRIAL"/>
    <property type="match status" value="1"/>
</dbReference>
<dbReference type="Gene3D" id="3.30.300.30">
    <property type="match status" value="1"/>
</dbReference>
<evidence type="ECO:0000256" key="1">
    <source>
        <dbReference type="ARBA" id="ARBA00006432"/>
    </source>
</evidence>
<dbReference type="Pfam" id="PF13193">
    <property type="entry name" value="AMP-binding_C"/>
    <property type="match status" value="1"/>
</dbReference>
<reference evidence="5 6" key="1">
    <citation type="submission" date="2018-08" db="EMBL/GenBank/DDBJ databases">
        <title>Aeromicrobium sp. M2KJ-4, whole genome shotgun sequence.</title>
        <authorList>
            <person name="Tuo L."/>
        </authorList>
    </citation>
    <scope>NUCLEOTIDE SEQUENCE [LARGE SCALE GENOMIC DNA]</scope>
    <source>
        <strain evidence="5 6">M2KJ-4</strain>
    </source>
</reference>
<keyword evidence="6" id="KW-1185">Reference proteome</keyword>
<gene>
    <name evidence="5" type="ORF">DX116_04725</name>
</gene>
<dbReference type="OrthoDB" id="9803968at2"/>
<dbReference type="InterPro" id="IPR045851">
    <property type="entry name" value="AMP-bd_C_sf"/>
</dbReference>
<dbReference type="Pfam" id="PF00501">
    <property type="entry name" value="AMP-binding"/>
    <property type="match status" value="1"/>
</dbReference>
<dbReference type="InterPro" id="IPR020845">
    <property type="entry name" value="AMP-binding_CS"/>
</dbReference>
<dbReference type="AlphaFoldDB" id="A0A371PAC5"/>
<dbReference type="Gene3D" id="3.40.50.12780">
    <property type="entry name" value="N-terminal domain of ligase-like"/>
    <property type="match status" value="1"/>
</dbReference>
<feature type="domain" description="AMP-binding enzyme C-terminal" evidence="4">
    <location>
        <begin position="415"/>
        <end position="490"/>
    </location>
</feature>
<proteinExistence type="inferred from homology"/>
<dbReference type="FunFam" id="3.30.300.30:FF:000008">
    <property type="entry name" value="2,3-dihydroxybenzoate-AMP ligase"/>
    <property type="match status" value="1"/>
</dbReference>
<evidence type="ECO:0000256" key="2">
    <source>
        <dbReference type="ARBA" id="ARBA00022598"/>
    </source>
</evidence>
<dbReference type="InterPro" id="IPR000873">
    <property type="entry name" value="AMP-dep_synth/lig_dom"/>
</dbReference>
<evidence type="ECO:0000313" key="5">
    <source>
        <dbReference type="EMBL" id="REK72904.1"/>
    </source>
</evidence>
<dbReference type="RefSeq" id="WP_119703018.1">
    <property type="nucleotide sequence ID" value="NZ_JBHSOI010000001.1"/>
</dbReference>
<sequence>MSVDQREYVDLVRRTWGHAGAHPDAVAVRQGRDEWTYSDVVRAASRHVRDLRAAGVTAGDRVLLVAPTGVAFVQAYLGILAAGAVVVPVNPLCTTRELEHFARDADVCMVIAWHDDATSTCEVAATLTVPFVELREIAPGARDDVADVEARPVEDTAALLYTSGTTGVPKGAIITFGNIFASTSAVRHVFELSADDRLGTALPLFHVYGQVAVLGAALDVGASVSLLQRFAADTMLRMVEVDELTVLSGVPTMWIEMLESARHLDPAPSITSLRVASSGGATLPTEVNRAFASEFGATVQSGYALSETTAIGACEHSGRESREGSVGQAVSGVEISVVDDHGDPVPVGTVGEVTIAGANVTPGYWRRPEATAEALAGGRLLTGDLGRMDEDGYLWIVGRKKELIIRGGYNVYPREVEDALYEHPAVLEAAVVGVPDDRLGEEVAAVVSFRSSSSASPAELRAWLDERIAAYKVPRLIQVVPTLPKGATGKIQKTAIDRDVVRDLGTRVRRSPAQ</sequence>
<dbReference type="PANTHER" id="PTHR43201">
    <property type="entry name" value="ACYL-COA SYNTHETASE"/>
    <property type="match status" value="1"/>
</dbReference>
<evidence type="ECO:0000259" key="3">
    <source>
        <dbReference type="Pfam" id="PF00501"/>
    </source>
</evidence>
<accession>A0A371PAC5</accession>
<feature type="domain" description="AMP-dependent synthetase/ligase" evidence="3">
    <location>
        <begin position="18"/>
        <end position="365"/>
    </location>
</feature>
<dbReference type="GO" id="GO:0006631">
    <property type="term" value="P:fatty acid metabolic process"/>
    <property type="evidence" value="ECO:0007669"/>
    <property type="project" value="TreeGrafter"/>
</dbReference>
<organism evidence="5 6">
    <name type="scientific">Aeromicrobium endophyticum</name>
    <dbReference type="NCBI Taxonomy" id="2292704"/>
    <lineage>
        <taxon>Bacteria</taxon>
        <taxon>Bacillati</taxon>
        <taxon>Actinomycetota</taxon>
        <taxon>Actinomycetes</taxon>
        <taxon>Propionibacteriales</taxon>
        <taxon>Nocardioidaceae</taxon>
        <taxon>Aeromicrobium</taxon>
    </lineage>
</organism>
<comment type="similarity">
    <text evidence="1">Belongs to the ATP-dependent AMP-binding enzyme family.</text>
</comment>
<dbReference type="InterPro" id="IPR042099">
    <property type="entry name" value="ANL_N_sf"/>
</dbReference>
<evidence type="ECO:0000259" key="4">
    <source>
        <dbReference type="Pfam" id="PF13193"/>
    </source>
</evidence>
<comment type="caution">
    <text evidence="5">The sequence shown here is derived from an EMBL/GenBank/DDBJ whole genome shotgun (WGS) entry which is preliminary data.</text>
</comment>
<protein>
    <submittedName>
        <fullName evidence="5">AMP-dependent synthetase</fullName>
    </submittedName>
</protein>
<dbReference type="SUPFAM" id="SSF56801">
    <property type="entry name" value="Acetyl-CoA synthetase-like"/>
    <property type="match status" value="1"/>
</dbReference>
<evidence type="ECO:0000313" key="6">
    <source>
        <dbReference type="Proteomes" id="UP000265581"/>
    </source>
</evidence>
<dbReference type="InterPro" id="IPR025110">
    <property type="entry name" value="AMP-bd_C"/>
</dbReference>
<dbReference type="EMBL" id="QUBR01000001">
    <property type="protein sequence ID" value="REK72904.1"/>
    <property type="molecule type" value="Genomic_DNA"/>
</dbReference>
<dbReference type="Proteomes" id="UP000265581">
    <property type="component" value="Unassembled WGS sequence"/>
</dbReference>
<keyword evidence="2" id="KW-0436">Ligase</keyword>
<dbReference type="GO" id="GO:0031956">
    <property type="term" value="F:medium-chain fatty acid-CoA ligase activity"/>
    <property type="evidence" value="ECO:0007669"/>
    <property type="project" value="TreeGrafter"/>
</dbReference>